<sequence length="70" mass="7803">MESIKFKTNINCGNCIKSVTPFLNELDDVDEWKVDTDNPDKILSVTFDGDADPQQVIDAVVKAGFKIDKI</sequence>
<accession>A0A848IZM7</accession>
<dbReference type="InterPro" id="IPR036163">
    <property type="entry name" value="HMA_dom_sf"/>
</dbReference>
<reference evidence="2 3" key="1">
    <citation type="submission" date="2020-04" db="EMBL/GenBank/DDBJ databases">
        <title>Flammeovirgaceae bacterium KN852 isolated from deep sea.</title>
        <authorList>
            <person name="Zhang D.-C."/>
        </authorList>
    </citation>
    <scope>NUCLEOTIDE SEQUENCE [LARGE SCALE GENOMIC DNA]</scope>
    <source>
        <strain evidence="2 3">KN852</strain>
    </source>
</reference>
<dbReference type="InterPro" id="IPR006121">
    <property type="entry name" value="HMA_dom"/>
</dbReference>
<dbReference type="CDD" id="cd00371">
    <property type="entry name" value="HMA"/>
    <property type="match status" value="1"/>
</dbReference>
<dbReference type="EMBL" id="JABBNU010000010">
    <property type="protein sequence ID" value="NMM49993.1"/>
    <property type="molecule type" value="Genomic_DNA"/>
</dbReference>
<dbReference type="GO" id="GO:0046872">
    <property type="term" value="F:metal ion binding"/>
    <property type="evidence" value="ECO:0007669"/>
    <property type="project" value="InterPro"/>
</dbReference>
<organism evidence="2 3">
    <name type="scientific">Marinigracilibium pacificum</name>
    <dbReference type="NCBI Taxonomy" id="2729599"/>
    <lineage>
        <taxon>Bacteria</taxon>
        <taxon>Pseudomonadati</taxon>
        <taxon>Bacteroidota</taxon>
        <taxon>Cytophagia</taxon>
        <taxon>Cytophagales</taxon>
        <taxon>Flammeovirgaceae</taxon>
        <taxon>Marinigracilibium</taxon>
    </lineage>
</organism>
<keyword evidence="3" id="KW-1185">Reference proteome</keyword>
<name>A0A848IZM7_9BACT</name>
<dbReference type="AlphaFoldDB" id="A0A848IZM7"/>
<gene>
    <name evidence="2" type="ORF">HH304_16420</name>
</gene>
<evidence type="ECO:0000259" key="1">
    <source>
        <dbReference type="PROSITE" id="PS50846"/>
    </source>
</evidence>
<evidence type="ECO:0000313" key="3">
    <source>
        <dbReference type="Proteomes" id="UP000559010"/>
    </source>
</evidence>
<evidence type="ECO:0000313" key="2">
    <source>
        <dbReference type="EMBL" id="NMM49993.1"/>
    </source>
</evidence>
<dbReference type="RefSeq" id="WP_169683710.1">
    <property type="nucleotide sequence ID" value="NZ_JABBNU010000010.1"/>
</dbReference>
<dbReference type="PROSITE" id="PS50846">
    <property type="entry name" value="HMA_2"/>
    <property type="match status" value="1"/>
</dbReference>
<dbReference type="Proteomes" id="UP000559010">
    <property type="component" value="Unassembled WGS sequence"/>
</dbReference>
<dbReference type="Gene3D" id="3.30.70.100">
    <property type="match status" value="1"/>
</dbReference>
<feature type="domain" description="HMA" evidence="1">
    <location>
        <begin position="1"/>
        <end position="68"/>
    </location>
</feature>
<dbReference type="Pfam" id="PF00403">
    <property type="entry name" value="HMA"/>
    <property type="match status" value="1"/>
</dbReference>
<comment type="caution">
    <text evidence="2">The sequence shown here is derived from an EMBL/GenBank/DDBJ whole genome shotgun (WGS) entry which is preliminary data.</text>
</comment>
<proteinExistence type="predicted"/>
<dbReference type="SUPFAM" id="SSF55008">
    <property type="entry name" value="HMA, heavy metal-associated domain"/>
    <property type="match status" value="1"/>
</dbReference>
<protein>
    <submittedName>
        <fullName evidence="2">Heavy-metal-associated domain-containing protein</fullName>
    </submittedName>
</protein>